<dbReference type="RefSeq" id="XP_022457624.1">
    <property type="nucleotide sequence ID" value="XM_022603777.1"/>
</dbReference>
<dbReference type="GO" id="GO:0006890">
    <property type="term" value="P:retrograde vesicle-mediated transport, Golgi to endoplasmic reticulum"/>
    <property type="evidence" value="ECO:0007669"/>
    <property type="project" value="TreeGrafter"/>
</dbReference>
<dbReference type="Pfam" id="PF08690">
    <property type="entry name" value="GET2"/>
    <property type="match status" value="1"/>
</dbReference>
<evidence type="ECO:0000256" key="2">
    <source>
        <dbReference type="ARBA" id="ARBA00022989"/>
    </source>
</evidence>
<dbReference type="PANTHER" id="PTHR28263">
    <property type="entry name" value="GOLGI TO ER TRAFFIC PROTEIN 2"/>
    <property type="match status" value="1"/>
</dbReference>
<evidence type="ECO:0000256" key="4">
    <source>
        <dbReference type="SAM" id="MobiDB-lite"/>
    </source>
</evidence>
<evidence type="ECO:0000313" key="7">
    <source>
        <dbReference type="Proteomes" id="UP000019384"/>
    </source>
</evidence>
<dbReference type="Proteomes" id="UP000019384">
    <property type="component" value="Unassembled WGS sequence"/>
</dbReference>
<dbReference type="InterPro" id="IPR028143">
    <property type="entry name" value="Get2/sif1"/>
</dbReference>
<reference evidence="6" key="1">
    <citation type="submission" date="2013-12" db="EMBL/GenBank/DDBJ databases">
        <authorList>
            <person name="Genoscope - CEA"/>
        </authorList>
    </citation>
    <scope>NUCLEOTIDE SEQUENCE</scope>
    <source>
        <strain evidence="6">CBS 1993</strain>
    </source>
</reference>
<keyword evidence="7" id="KW-1185">Reference proteome</keyword>
<dbReference type="OrthoDB" id="4097053at2759"/>
<reference evidence="6" key="2">
    <citation type="submission" date="2014-02" db="EMBL/GenBank/DDBJ databases">
        <title>Complete DNA sequence of /Kuraishia capsulata/ illustrates novel genomic features among budding yeasts (/Saccharomycotina/).</title>
        <authorList>
            <person name="Morales L."/>
            <person name="Noel B."/>
            <person name="Porcel B."/>
            <person name="Marcet-Houben M."/>
            <person name="Hullo M-F."/>
            <person name="Sacerdot C."/>
            <person name="Tekaia F."/>
            <person name="Leh-Louis V."/>
            <person name="Despons L."/>
            <person name="Khanna V."/>
            <person name="Aury J-M."/>
            <person name="Barbe V."/>
            <person name="Couloux A."/>
            <person name="Labadie K."/>
            <person name="Pelletier E."/>
            <person name="Souciet J-L."/>
            <person name="Boekhout T."/>
            <person name="Gabaldon T."/>
            <person name="Wincker P."/>
            <person name="Dujon B."/>
        </authorList>
    </citation>
    <scope>NUCLEOTIDE SEQUENCE</scope>
    <source>
        <strain evidence="6">CBS 1993</strain>
    </source>
</reference>
<dbReference type="HOGENOM" id="CLU_1180382_0_0_1"/>
<evidence type="ECO:0000256" key="5">
    <source>
        <dbReference type="SAM" id="Phobius"/>
    </source>
</evidence>
<keyword evidence="1 5" id="KW-0812">Transmembrane</keyword>
<dbReference type="AlphaFoldDB" id="W6MLD9"/>
<name>W6MLD9_9ASCO</name>
<evidence type="ECO:0000256" key="3">
    <source>
        <dbReference type="ARBA" id="ARBA00023136"/>
    </source>
</evidence>
<evidence type="ECO:0008006" key="8">
    <source>
        <dbReference type="Google" id="ProtNLM"/>
    </source>
</evidence>
<feature type="transmembrane region" description="Helical" evidence="5">
    <location>
        <begin position="129"/>
        <end position="148"/>
    </location>
</feature>
<accession>W6MLD9</accession>
<dbReference type="EMBL" id="HG793126">
    <property type="protein sequence ID" value="CDK25612.1"/>
    <property type="molecule type" value="Genomic_DNA"/>
</dbReference>
<evidence type="ECO:0000256" key="1">
    <source>
        <dbReference type="ARBA" id="ARBA00022692"/>
    </source>
</evidence>
<evidence type="ECO:0000313" key="6">
    <source>
        <dbReference type="EMBL" id="CDK25612.1"/>
    </source>
</evidence>
<feature type="transmembrane region" description="Helical" evidence="5">
    <location>
        <begin position="155"/>
        <end position="175"/>
    </location>
</feature>
<protein>
    <recommendedName>
        <fullName evidence="8">Golgi to ER traffic protein 2</fullName>
    </recommendedName>
</protein>
<feature type="region of interest" description="Disordered" evidence="4">
    <location>
        <begin position="32"/>
        <end position="51"/>
    </location>
</feature>
<keyword evidence="2 5" id="KW-1133">Transmembrane helix</keyword>
<dbReference type="PANTHER" id="PTHR28263:SF1">
    <property type="entry name" value="GOLGI TO ER TRAFFIC PROTEIN 2"/>
    <property type="match status" value="1"/>
</dbReference>
<proteinExistence type="predicted"/>
<keyword evidence="3 5" id="KW-0472">Membrane</keyword>
<gene>
    <name evidence="6" type="ORF">KUCA_T00001582001</name>
</gene>
<dbReference type="GeneID" id="34519012"/>
<sequence length="235" mass="26697">MSDLSEAEKRNLLRQRRLAKAKMGADRLNKITGMNQSYKEPEAVVESTTKSTGQATLQSAKQAHDFSHISEVESVSHLTAADPDMMDISAFQPTFHDHMFGKSDEPMESPELVEYRAKQAEYVRYHTQFVTSVFLLLRYFAYAILFCIPDLTLKNWLLILHVSFQIIYALVVSNLENFQPSSMLSGIISTLQQFLPPVWVGRLKTVFKLQEVVDLSLADFSFVVCVYGLKSIFSL</sequence>
<organism evidence="6 7">
    <name type="scientific">Kuraishia capsulata CBS 1993</name>
    <dbReference type="NCBI Taxonomy" id="1382522"/>
    <lineage>
        <taxon>Eukaryota</taxon>
        <taxon>Fungi</taxon>
        <taxon>Dikarya</taxon>
        <taxon>Ascomycota</taxon>
        <taxon>Saccharomycotina</taxon>
        <taxon>Pichiomycetes</taxon>
        <taxon>Pichiales</taxon>
        <taxon>Pichiaceae</taxon>
        <taxon>Kuraishia</taxon>
    </lineage>
</organism>